<keyword evidence="4" id="KW-0472">Membrane</keyword>
<dbReference type="AlphaFoldDB" id="A0A5A7S832"/>
<evidence type="ECO:0000256" key="2">
    <source>
        <dbReference type="ARBA" id="ARBA00022692"/>
    </source>
</evidence>
<keyword evidence="6" id="KW-1185">Reference proteome</keyword>
<dbReference type="RefSeq" id="WP_149432206.1">
    <property type="nucleotide sequence ID" value="NZ_VLNY01000012.1"/>
</dbReference>
<reference evidence="5 6" key="1">
    <citation type="submission" date="2019-07" db="EMBL/GenBank/DDBJ databases">
        <title>Rhodococcus cavernicolus sp. nov., isolated from a cave.</title>
        <authorList>
            <person name="Lee S.D."/>
        </authorList>
    </citation>
    <scope>NUCLEOTIDE SEQUENCE [LARGE SCALE GENOMIC DNA]</scope>
    <source>
        <strain evidence="5 6">C1-24</strain>
    </source>
</reference>
<evidence type="ECO:0000313" key="6">
    <source>
        <dbReference type="Proteomes" id="UP000322244"/>
    </source>
</evidence>
<evidence type="ECO:0000256" key="3">
    <source>
        <dbReference type="ARBA" id="ARBA00022989"/>
    </source>
</evidence>
<name>A0A5A7S832_9NOCA</name>
<dbReference type="Pfam" id="PF07681">
    <property type="entry name" value="DoxX"/>
    <property type="match status" value="1"/>
</dbReference>
<dbReference type="GO" id="GO:0016020">
    <property type="term" value="C:membrane"/>
    <property type="evidence" value="ECO:0007669"/>
    <property type="project" value="UniProtKB-SubCell"/>
</dbReference>
<dbReference type="EMBL" id="VLNY01000012">
    <property type="protein sequence ID" value="KAA0021087.1"/>
    <property type="molecule type" value="Genomic_DNA"/>
</dbReference>
<keyword evidence="2" id="KW-0812">Transmembrane</keyword>
<organism evidence="5 6">
    <name type="scientific">Antrihabitans cavernicola</name>
    <dbReference type="NCBI Taxonomy" id="2495913"/>
    <lineage>
        <taxon>Bacteria</taxon>
        <taxon>Bacillati</taxon>
        <taxon>Actinomycetota</taxon>
        <taxon>Actinomycetes</taxon>
        <taxon>Mycobacteriales</taxon>
        <taxon>Nocardiaceae</taxon>
        <taxon>Antrihabitans</taxon>
    </lineage>
</organism>
<dbReference type="OrthoDB" id="329282at2"/>
<dbReference type="InterPro" id="IPR032808">
    <property type="entry name" value="DoxX"/>
</dbReference>
<keyword evidence="3" id="KW-1133">Transmembrane helix</keyword>
<comment type="subcellular location">
    <subcellularLocation>
        <location evidence="1">Membrane</location>
        <topology evidence="1">Multi-pass membrane protein</topology>
    </subcellularLocation>
</comment>
<evidence type="ECO:0000313" key="5">
    <source>
        <dbReference type="EMBL" id="KAA0021087.1"/>
    </source>
</evidence>
<accession>A0A5A7S832</accession>
<protein>
    <submittedName>
        <fullName evidence="5">DoxX family protein</fullName>
    </submittedName>
</protein>
<evidence type="ECO:0000256" key="1">
    <source>
        <dbReference type="ARBA" id="ARBA00004141"/>
    </source>
</evidence>
<dbReference type="Proteomes" id="UP000322244">
    <property type="component" value="Unassembled WGS sequence"/>
</dbReference>
<sequence>MLIRRIARPLLATAFVAEGVDVFRNTSESAAAAGPVLDKGREVLPDGVSQQLPSDAATLIRINAAVQIGGGALLAFGKFPRVASLALAGTLVPSKLGSHQFWNETDPDKKKAERKEFLTGVSLLGGLMIAAVDTEGKPSLGWRGRRAASRASSAVVGVLPIGSSNSATADHLSEGWHAAAEKGRDLAAVAQQRGAELAETARDRAPDVADAVRERGSQLADLARDRGPDLADAVKDRGSHLADVARDRGPDVADAFKNRSGLVAEAARERAAAVAEAARERRR</sequence>
<comment type="caution">
    <text evidence="5">The sequence shown here is derived from an EMBL/GenBank/DDBJ whole genome shotgun (WGS) entry which is preliminary data.</text>
</comment>
<gene>
    <name evidence="5" type="ORF">FOY51_20940</name>
</gene>
<evidence type="ECO:0000256" key="4">
    <source>
        <dbReference type="ARBA" id="ARBA00023136"/>
    </source>
</evidence>
<proteinExistence type="predicted"/>